<evidence type="ECO:0000256" key="1">
    <source>
        <dbReference type="SAM" id="MobiDB-lite"/>
    </source>
</evidence>
<evidence type="ECO:0000313" key="3">
    <source>
        <dbReference type="EMBL" id="KAG8467884.1"/>
    </source>
</evidence>
<protein>
    <recommendedName>
        <fullName evidence="2">Protein kinase domain-containing protein</fullName>
    </recommendedName>
</protein>
<dbReference type="AlphaFoldDB" id="A0A8J5XWX4"/>
<comment type="caution">
    <text evidence="3">The sequence shown here is derived from an EMBL/GenBank/DDBJ whole genome shotgun (WGS) entry which is preliminary data.</text>
</comment>
<dbReference type="InterPro" id="IPR008271">
    <property type="entry name" value="Ser/Thr_kinase_AS"/>
</dbReference>
<dbReference type="OrthoDB" id="4062651at2759"/>
<organism evidence="3 4">
    <name type="scientific">Diacronema lutheri</name>
    <name type="common">Unicellular marine alga</name>
    <name type="synonym">Monochrysis lutheri</name>
    <dbReference type="NCBI Taxonomy" id="2081491"/>
    <lineage>
        <taxon>Eukaryota</taxon>
        <taxon>Haptista</taxon>
        <taxon>Haptophyta</taxon>
        <taxon>Pavlovophyceae</taxon>
        <taxon>Pavlovales</taxon>
        <taxon>Pavlovaceae</taxon>
        <taxon>Diacronema</taxon>
    </lineage>
</organism>
<name>A0A8J5XWX4_DIALT</name>
<dbReference type="EMBL" id="JAGTXO010000005">
    <property type="protein sequence ID" value="KAG8467884.1"/>
    <property type="molecule type" value="Genomic_DNA"/>
</dbReference>
<dbReference type="InterPro" id="IPR000719">
    <property type="entry name" value="Prot_kinase_dom"/>
</dbReference>
<sequence>MHAGDLSDQPTEPEVGAEPPELAFVARHQRLRALQELLLRLDSSSIHSPSAQKLRLLALADGHIDYARLTFHRRIGEGAFALVDLYSMLDPPGSSERSIATLSAEPAADLAASRSADDAAGSPQQPAERSRASTEPLPSTSSTRAPRLGLPRIGIARRRSSARRSSTETAELLTTLNYMALKSARKYEVLELSDLAPGERHLVRLPDSEAINIYAEGVLLRQLAHENIVKVLGFTTFPDPKTGEDTFAIVQEFMRGGTLLGKITAGGYGTVTALTWLVDISRGLRYLHHELEIAIAHRDLKPENILITADNRAKIADFGLFRFMVSAQMRPETADQPAVLPNGLKPLRAAITTGRTGSERYMAPENWHRQAYSSKVDVFSFAVLAWEVFASKRAYQPLFLTAEQIAQGVATKGLRPTLPTGWPVALKELMGTMWSDNPADRPDFTRITQHLELMLEEQSVAPWQKKATRLSLVSAASSNPPYASPGVAITVQRADPASCCVIS</sequence>
<accession>A0A8J5XWX4</accession>
<dbReference type="GO" id="GO:0005524">
    <property type="term" value="F:ATP binding"/>
    <property type="evidence" value="ECO:0007669"/>
    <property type="project" value="InterPro"/>
</dbReference>
<dbReference type="InterPro" id="IPR051681">
    <property type="entry name" value="Ser/Thr_Kinases-Pseudokinases"/>
</dbReference>
<dbReference type="Pfam" id="PF00069">
    <property type="entry name" value="Pkinase"/>
    <property type="match status" value="1"/>
</dbReference>
<dbReference type="PANTHER" id="PTHR44329">
    <property type="entry name" value="SERINE/THREONINE-PROTEIN KINASE TNNI3K-RELATED"/>
    <property type="match status" value="1"/>
</dbReference>
<dbReference type="GO" id="GO:0004674">
    <property type="term" value="F:protein serine/threonine kinase activity"/>
    <property type="evidence" value="ECO:0007669"/>
    <property type="project" value="TreeGrafter"/>
</dbReference>
<evidence type="ECO:0000259" key="2">
    <source>
        <dbReference type="PROSITE" id="PS50011"/>
    </source>
</evidence>
<dbReference type="SUPFAM" id="SSF56112">
    <property type="entry name" value="Protein kinase-like (PK-like)"/>
    <property type="match status" value="1"/>
</dbReference>
<dbReference type="PROSITE" id="PS00108">
    <property type="entry name" value="PROTEIN_KINASE_ST"/>
    <property type="match status" value="1"/>
</dbReference>
<keyword evidence="4" id="KW-1185">Reference proteome</keyword>
<dbReference type="SMART" id="SM00220">
    <property type="entry name" value="S_TKc"/>
    <property type="match status" value="1"/>
</dbReference>
<reference evidence="3" key="1">
    <citation type="submission" date="2021-05" db="EMBL/GenBank/DDBJ databases">
        <title>The genome of the haptophyte Pavlova lutheri (Diacronema luteri, Pavlovales) - a model for lipid biosynthesis in eukaryotic algae.</title>
        <authorList>
            <person name="Hulatt C.J."/>
            <person name="Posewitz M.C."/>
        </authorList>
    </citation>
    <scope>NUCLEOTIDE SEQUENCE</scope>
    <source>
        <strain evidence="3">NIVA-4/92</strain>
    </source>
</reference>
<feature type="compositionally biased region" description="Low complexity" evidence="1">
    <location>
        <begin position="110"/>
        <end position="120"/>
    </location>
</feature>
<dbReference type="Proteomes" id="UP000751190">
    <property type="component" value="Unassembled WGS sequence"/>
</dbReference>
<dbReference type="Gene3D" id="1.10.510.10">
    <property type="entry name" value="Transferase(Phosphotransferase) domain 1"/>
    <property type="match status" value="1"/>
</dbReference>
<evidence type="ECO:0000313" key="4">
    <source>
        <dbReference type="Proteomes" id="UP000751190"/>
    </source>
</evidence>
<dbReference type="InterPro" id="IPR011009">
    <property type="entry name" value="Kinase-like_dom_sf"/>
</dbReference>
<gene>
    <name evidence="3" type="ORF">KFE25_006936</name>
</gene>
<dbReference type="PROSITE" id="PS50011">
    <property type="entry name" value="PROTEIN_KINASE_DOM"/>
    <property type="match status" value="1"/>
</dbReference>
<dbReference type="PANTHER" id="PTHR44329:SF289">
    <property type="entry name" value="SERINE_THREONINE-PROTEIN KINASE VIK"/>
    <property type="match status" value="1"/>
</dbReference>
<feature type="domain" description="Protein kinase" evidence="2">
    <location>
        <begin position="69"/>
        <end position="453"/>
    </location>
</feature>
<feature type="region of interest" description="Disordered" evidence="1">
    <location>
        <begin position="110"/>
        <end position="150"/>
    </location>
</feature>
<proteinExistence type="predicted"/>